<dbReference type="STRING" id="1122930.SAMN02745168_1871"/>
<dbReference type="Proteomes" id="UP000192790">
    <property type="component" value="Unassembled WGS sequence"/>
</dbReference>
<dbReference type="AlphaFoldDB" id="A0A1W2ANT3"/>
<evidence type="ECO:0000313" key="1">
    <source>
        <dbReference type="EMBL" id="SMC62366.1"/>
    </source>
</evidence>
<dbReference type="EMBL" id="FWXW01000004">
    <property type="protein sequence ID" value="SMC62366.1"/>
    <property type="molecule type" value="Genomic_DNA"/>
</dbReference>
<protein>
    <submittedName>
        <fullName evidence="1">Uncharacterized protein</fullName>
    </submittedName>
</protein>
<gene>
    <name evidence="1" type="ORF">SAMN02745168_1871</name>
</gene>
<proteinExistence type="predicted"/>
<keyword evidence="2" id="KW-1185">Reference proteome</keyword>
<evidence type="ECO:0000313" key="2">
    <source>
        <dbReference type="Proteomes" id="UP000192790"/>
    </source>
</evidence>
<dbReference type="OrthoDB" id="1779328at2"/>
<organism evidence="1 2">
    <name type="scientific">Papillibacter cinnamivorans DSM 12816</name>
    <dbReference type="NCBI Taxonomy" id="1122930"/>
    <lineage>
        <taxon>Bacteria</taxon>
        <taxon>Bacillati</taxon>
        <taxon>Bacillota</taxon>
        <taxon>Clostridia</taxon>
        <taxon>Eubacteriales</taxon>
        <taxon>Oscillospiraceae</taxon>
        <taxon>Papillibacter</taxon>
    </lineage>
</organism>
<reference evidence="1 2" key="1">
    <citation type="submission" date="2017-04" db="EMBL/GenBank/DDBJ databases">
        <authorList>
            <person name="Afonso C.L."/>
            <person name="Miller P.J."/>
            <person name="Scott M.A."/>
            <person name="Spackman E."/>
            <person name="Goraichik I."/>
            <person name="Dimitrov K.M."/>
            <person name="Suarez D.L."/>
            <person name="Swayne D.E."/>
        </authorList>
    </citation>
    <scope>NUCLEOTIDE SEQUENCE [LARGE SCALE GENOMIC DNA]</scope>
    <source>
        <strain evidence="1 2">DSM 12816</strain>
    </source>
</reference>
<name>A0A1W2ANT3_9FIRM</name>
<dbReference type="RefSeq" id="WP_084234550.1">
    <property type="nucleotide sequence ID" value="NZ_FWXW01000004.1"/>
</dbReference>
<sequence length="63" mass="7548">MTVDKRMLYLDNFEQRVMVRSLNDARTQLMQNEKPTEDVDDLLLKLIDAPTKKAKRRLEREAR</sequence>
<accession>A0A1W2ANT3</accession>